<gene>
    <name evidence="2" type="ORF">bhn_I0091</name>
</gene>
<dbReference type="Proteomes" id="UP000179284">
    <property type="component" value="Chromosome I"/>
</dbReference>
<dbReference type="KEGG" id="bhu:bhn_I0091"/>
<accession>A0A1D9NXP2</accession>
<dbReference type="PANTHER" id="PTHR18964:SF149">
    <property type="entry name" value="BIFUNCTIONAL UDP-N-ACETYLGLUCOSAMINE 2-EPIMERASE_N-ACETYLMANNOSAMINE KINASE"/>
    <property type="match status" value="1"/>
</dbReference>
<keyword evidence="3" id="KW-1185">Reference proteome</keyword>
<dbReference type="InterPro" id="IPR043129">
    <property type="entry name" value="ATPase_NBD"/>
</dbReference>
<name>A0A1D9NXP2_9FIRM</name>
<evidence type="ECO:0000313" key="3">
    <source>
        <dbReference type="Proteomes" id="UP000179284"/>
    </source>
</evidence>
<reference evidence="3" key="1">
    <citation type="submission" date="2016-10" db="EMBL/GenBank/DDBJ databases">
        <title>The complete genome sequence of the rumen bacterium Butyrivibrio hungatei MB2003.</title>
        <authorList>
            <person name="Palevich N."/>
            <person name="Kelly W.J."/>
            <person name="Leahy S.C."/>
            <person name="Altermann E."/>
            <person name="Rakonjac J."/>
            <person name="Attwood G.T."/>
        </authorList>
    </citation>
    <scope>NUCLEOTIDE SEQUENCE [LARGE SCALE GENOMIC DNA]</scope>
    <source>
        <strain evidence="3">MB2003</strain>
    </source>
</reference>
<dbReference type="SUPFAM" id="SSF53067">
    <property type="entry name" value="Actin-like ATPase domain"/>
    <property type="match status" value="1"/>
</dbReference>
<evidence type="ECO:0000313" key="2">
    <source>
        <dbReference type="EMBL" id="AOZ95127.1"/>
    </source>
</evidence>
<dbReference type="RefSeq" id="WP_071174944.1">
    <property type="nucleotide sequence ID" value="NZ_CP017831.1"/>
</dbReference>
<organism evidence="2 3">
    <name type="scientific">Butyrivibrio hungatei</name>
    <dbReference type="NCBI Taxonomy" id="185008"/>
    <lineage>
        <taxon>Bacteria</taxon>
        <taxon>Bacillati</taxon>
        <taxon>Bacillota</taxon>
        <taxon>Clostridia</taxon>
        <taxon>Lachnospirales</taxon>
        <taxon>Lachnospiraceae</taxon>
        <taxon>Butyrivibrio</taxon>
    </lineage>
</organism>
<dbReference type="AlphaFoldDB" id="A0A1D9NXP2"/>
<dbReference type="EMBL" id="CP017831">
    <property type="protein sequence ID" value="AOZ95127.1"/>
    <property type="molecule type" value="Genomic_DNA"/>
</dbReference>
<dbReference type="Gene3D" id="3.30.420.40">
    <property type="match status" value="2"/>
</dbReference>
<comment type="similarity">
    <text evidence="1">Belongs to the ROK (NagC/XylR) family.</text>
</comment>
<evidence type="ECO:0000256" key="1">
    <source>
        <dbReference type="ARBA" id="ARBA00006479"/>
    </source>
</evidence>
<dbReference type="InterPro" id="IPR049874">
    <property type="entry name" value="ROK_cs"/>
</dbReference>
<proteinExistence type="inferred from homology"/>
<dbReference type="PANTHER" id="PTHR18964">
    <property type="entry name" value="ROK (REPRESSOR, ORF, KINASE) FAMILY"/>
    <property type="match status" value="1"/>
</dbReference>
<dbReference type="OrthoDB" id="9810372at2"/>
<dbReference type="Pfam" id="PF00480">
    <property type="entry name" value="ROK"/>
    <property type="match status" value="1"/>
</dbReference>
<sequence>MYRVGVDVGGTNIAIGIVDETYKIVDKTGVKTSEASSPEEMIKAIATTVKELIARNGLNESDIESIGVGVPGTAELDTGKIMYANNLGFEDVPFLPELQKALGEKLGSVTCFDNDANAAAIGEYITGGYDAKNFVMVTLGTGIGGGIIIDGKVVRGINYAAAEIGHMTINVEGAECNCGRRGCFENYASATALINQAKEAMQVDDMDGEKFFGLVREKNETALKVLDQFTTYLSEGLIDIINILQPEVLVLSGGITRAADLFIEQVRDKVSKGVYSRTSKKNTFITVAKGIADAGDVGIVGAALISKG</sequence>
<protein>
    <submittedName>
        <fullName evidence="2">ROK family protein</fullName>
    </submittedName>
</protein>
<dbReference type="InterPro" id="IPR000600">
    <property type="entry name" value="ROK"/>
</dbReference>
<dbReference type="PROSITE" id="PS01125">
    <property type="entry name" value="ROK"/>
    <property type="match status" value="1"/>
</dbReference>